<dbReference type="RefSeq" id="WP_111986827.1">
    <property type="nucleotide sequence ID" value="NZ_JABXPT010000004.1"/>
</dbReference>
<protein>
    <submittedName>
        <fullName evidence="1">Uncharacterized protein</fullName>
    </submittedName>
</protein>
<evidence type="ECO:0000313" key="1">
    <source>
        <dbReference type="EMBL" id="MBA7898512.1"/>
    </source>
</evidence>
<comment type="caution">
    <text evidence="1">The sequence shown here is derived from an EMBL/GenBank/DDBJ whole genome shotgun (WGS) entry which is preliminary data.</text>
</comment>
<sequence>MVMFSVLQGIQNFSTPDAEWNDAVSALWPVSPSANSPLSVQLSGASFTEIALPTGEGHDAMMMKAPSPVAVIVVEMAEQKNGHPSAS</sequence>
<dbReference type="Proteomes" id="UP000518474">
    <property type="component" value="Unassembled WGS sequence"/>
</dbReference>
<proteinExistence type="predicted"/>
<dbReference type="AlphaFoldDB" id="A0A7W3AJE9"/>
<evidence type="ECO:0000313" key="2">
    <source>
        <dbReference type="Proteomes" id="UP000518474"/>
    </source>
</evidence>
<dbReference type="EMBL" id="JABXPT010000004">
    <property type="protein sequence ID" value="MBA7898512.1"/>
    <property type="molecule type" value="Genomic_DNA"/>
</dbReference>
<accession>A0A7W3AJE9</accession>
<organism evidence="1 2">
    <name type="scientific">Escherichia marmotae</name>
    <dbReference type="NCBI Taxonomy" id="1499973"/>
    <lineage>
        <taxon>Bacteria</taxon>
        <taxon>Pseudomonadati</taxon>
        <taxon>Pseudomonadota</taxon>
        <taxon>Gammaproteobacteria</taxon>
        <taxon>Enterobacterales</taxon>
        <taxon>Enterobacteriaceae</taxon>
        <taxon>Escherichia</taxon>
    </lineage>
</organism>
<gene>
    <name evidence="1" type="ORF">HV245_10030</name>
</gene>
<reference evidence="1 2" key="1">
    <citation type="submission" date="2020-06" db="EMBL/GenBank/DDBJ databases">
        <title>REHAB project genomes.</title>
        <authorList>
            <person name="Shaw L.P."/>
        </authorList>
    </citation>
    <scope>NUCLEOTIDE SEQUENCE [LARGE SCALE GENOMIC DNA]</scope>
    <source>
        <strain evidence="1 2">RHBSTW-00604</strain>
    </source>
</reference>
<name>A0A7W3AJE9_9ESCH</name>